<name>A0ACC1M3D1_9FUNG</name>
<sequence>MLASPVNPSDLNQIEGTYPVKGRFTTQILGPSQPAVAVGGNEGVGVVRAVGAGVGDDLRVGDWVVPRRAGEFGTWCTHAVVGREQVTVVPEEWRRGVDALTVGSIRVNPSTAYRLLRDFVDLGPGDWVIQNGANSGVGRALIQLARPLGVRTINVVRDRPPAEYEALERELLDLGADLVVRDSELGTDSFRAKMRDKRVSLGLNCVGGRMTLAMAKYLAQGATLATYGGMSRQPVVLPTSLLLFKDIAARGFWMNRWYEHQADDVERDRMWQSILKLAGERRFVSQPMQTVEWAQGLPVDEVQQLVRRAAAWGSAKHAFVFS</sequence>
<proteinExistence type="predicted"/>
<reference evidence="1" key="1">
    <citation type="submission" date="2022-07" db="EMBL/GenBank/DDBJ databases">
        <title>Phylogenomic reconstructions and comparative analyses of Kickxellomycotina fungi.</title>
        <authorList>
            <person name="Reynolds N.K."/>
            <person name="Stajich J.E."/>
            <person name="Barry K."/>
            <person name="Grigoriev I.V."/>
            <person name="Crous P."/>
            <person name="Smith M.E."/>
        </authorList>
    </citation>
    <scope>NUCLEOTIDE SEQUENCE</scope>
    <source>
        <strain evidence="1">CBS 190363</strain>
    </source>
</reference>
<dbReference type="Proteomes" id="UP001139981">
    <property type="component" value="Unassembled WGS sequence"/>
</dbReference>
<organism evidence="1 2">
    <name type="scientific">Coemansia aciculifera</name>
    <dbReference type="NCBI Taxonomy" id="417176"/>
    <lineage>
        <taxon>Eukaryota</taxon>
        <taxon>Fungi</taxon>
        <taxon>Fungi incertae sedis</taxon>
        <taxon>Zoopagomycota</taxon>
        <taxon>Kickxellomycotina</taxon>
        <taxon>Kickxellomycetes</taxon>
        <taxon>Kickxellales</taxon>
        <taxon>Kickxellaceae</taxon>
        <taxon>Coemansia</taxon>
    </lineage>
</organism>
<comment type="caution">
    <text evidence="1">The sequence shown here is derived from an EMBL/GenBank/DDBJ whole genome shotgun (WGS) entry which is preliminary data.</text>
</comment>
<keyword evidence="1" id="KW-0560">Oxidoreductase</keyword>
<evidence type="ECO:0000313" key="2">
    <source>
        <dbReference type="Proteomes" id="UP001139981"/>
    </source>
</evidence>
<dbReference type="EMBL" id="JANBVB010000674">
    <property type="protein sequence ID" value="KAJ2892708.1"/>
    <property type="molecule type" value="Genomic_DNA"/>
</dbReference>
<keyword evidence="2" id="KW-1185">Reference proteome</keyword>
<dbReference type="EC" id="1.3.1.38" evidence="1"/>
<evidence type="ECO:0000313" key="1">
    <source>
        <dbReference type="EMBL" id="KAJ2892708.1"/>
    </source>
</evidence>
<protein>
    <submittedName>
        <fullName evidence="1">Mitochondrial 2-enoyl thioester reductase</fullName>
        <ecNumber evidence="1">1.3.1.38</ecNumber>
    </submittedName>
</protein>
<gene>
    <name evidence="1" type="primary">ETR1</name>
    <name evidence="1" type="ORF">IWW38_003115</name>
</gene>
<accession>A0ACC1M3D1</accession>